<dbReference type="AlphaFoldDB" id="A0A209A2V5"/>
<proteinExistence type="predicted"/>
<name>A0A209A2V5_YERIN</name>
<dbReference type="EMBL" id="NHOI01000011">
    <property type="protein sequence ID" value="OVZ87054.1"/>
    <property type="molecule type" value="Genomic_DNA"/>
</dbReference>
<reference evidence="2 3" key="1">
    <citation type="submission" date="2017-05" db="EMBL/GenBank/DDBJ databases">
        <title>Whole genome sequencing of Yersinia kristensenii.</title>
        <authorList>
            <person name="Campioni F."/>
        </authorList>
    </citation>
    <scope>NUCLEOTIDE SEQUENCE [LARGE SCALE GENOMIC DNA]</scope>
    <source>
        <strain evidence="2 3">CFSAN060536</strain>
    </source>
</reference>
<evidence type="ECO:0000259" key="1">
    <source>
        <dbReference type="PROSITE" id="PS50943"/>
    </source>
</evidence>
<dbReference type="Gene3D" id="1.10.260.40">
    <property type="entry name" value="lambda repressor-like DNA-binding domains"/>
    <property type="match status" value="1"/>
</dbReference>
<dbReference type="Proteomes" id="UP000196440">
    <property type="component" value="Unassembled WGS sequence"/>
</dbReference>
<dbReference type="SMART" id="SM00530">
    <property type="entry name" value="HTH_XRE"/>
    <property type="match status" value="1"/>
</dbReference>
<dbReference type="Pfam" id="PF13560">
    <property type="entry name" value="HTH_31"/>
    <property type="match status" value="1"/>
</dbReference>
<accession>A0A209A2V5</accession>
<gene>
    <name evidence="2" type="ORF">CBW57_09685</name>
</gene>
<dbReference type="SUPFAM" id="SSF47413">
    <property type="entry name" value="lambda repressor-like DNA-binding domains"/>
    <property type="match status" value="1"/>
</dbReference>
<comment type="caution">
    <text evidence="2">The sequence shown here is derived from an EMBL/GenBank/DDBJ whole genome shotgun (WGS) entry which is preliminary data.</text>
</comment>
<organism evidence="2 3">
    <name type="scientific">Yersinia intermedia</name>
    <dbReference type="NCBI Taxonomy" id="631"/>
    <lineage>
        <taxon>Bacteria</taxon>
        <taxon>Pseudomonadati</taxon>
        <taxon>Pseudomonadota</taxon>
        <taxon>Gammaproteobacteria</taxon>
        <taxon>Enterobacterales</taxon>
        <taxon>Yersiniaceae</taxon>
        <taxon>Yersinia</taxon>
    </lineage>
</organism>
<dbReference type="InterPro" id="IPR010982">
    <property type="entry name" value="Lambda_DNA-bd_dom_sf"/>
</dbReference>
<sequence>MNTPLRAARLRKGLTITHVAQQVKCDMGNLSRMERGKQRPSLELAERMVIFFAGELSELQVLYPERFKD</sequence>
<dbReference type="InterPro" id="IPR001387">
    <property type="entry name" value="Cro/C1-type_HTH"/>
</dbReference>
<protein>
    <submittedName>
        <fullName evidence="2">Transcriptional regulator</fullName>
    </submittedName>
</protein>
<dbReference type="RefSeq" id="WP_050322227.1">
    <property type="nucleotide sequence ID" value="NZ_NHOI01000011.1"/>
</dbReference>
<dbReference type="CDD" id="cd00093">
    <property type="entry name" value="HTH_XRE"/>
    <property type="match status" value="1"/>
</dbReference>
<dbReference type="GO" id="GO:0003677">
    <property type="term" value="F:DNA binding"/>
    <property type="evidence" value="ECO:0007669"/>
    <property type="project" value="InterPro"/>
</dbReference>
<dbReference type="PROSITE" id="PS50943">
    <property type="entry name" value="HTH_CROC1"/>
    <property type="match status" value="1"/>
</dbReference>
<evidence type="ECO:0000313" key="2">
    <source>
        <dbReference type="EMBL" id="OVZ87054.1"/>
    </source>
</evidence>
<feature type="domain" description="HTH cro/C1-type" evidence="1">
    <location>
        <begin position="5"/>
        <end position="59"/>
    </location>
</feature>
<evidence type="ECO:0000313" key="3">
    <source>
        <dbReference type="Proteomes" id="UP000196440"/>
    </source>
</evidence>